<keyword evidence="5" id="KW-1185">Reference proteome</keyword>
<dbReference type="EMBL" id="LR746265">
    <property type="protein sequence ID" value="CAA7391852.1"/>
    <property type="molecule type" value="Genomic_DNA"/>
</dbReference>
<evidence type="ECO:0000256" key="2">
    <source>
        <dbReference type="ARBA" id="ARBA00022737"/>
    </source>
</evidence>
<evidence type="ECO:0000256" key="3">
    <source>
        <dbReference type="PROSITE-ProRule" id="PRU00708"/>
    </source>
</evidence>
<dbReference type="PANTHER" id="PTHR47447">
    <property type="entry name" value="OS03G0856100 PROTEIN"/>
    <property type="match status" value="1"/>
</dbReference>
<protein>
    <submittedName>
        <fullName evidence="4">Uncharacterized protein</fullName>
    </submittedName>
</protein>
<keyword evidence="2" id="KW-0677">Repeat</keyword>
<dbReference type="InterPro" id="IPR002885">
    <property type="entry name" value="PPR_rpt"/>
</dbReference>
<feature type="repeat" description="PPR" evidence="3">
    <location>
        <begin position="463"/>
        <end position="497"/>
    </location>
</feature>
<evidence type="ECO:0000256" key="1">
    <source>
        <dbReference type="ARBA" id="ARBA00007626"/>
    </source>
</evidence>
<dbReference type="PROSITE" id="PS51375">
    <property type="entry name" value="PPR"/>
    <property type="match status" value="6"/>
</dbReference>
<feature type="repeat" description="PPR" evidence="3">
    <location>
        <begin position="253"/>
        <end position="287"/>
    </location>
</feature>
<dbReference type="OrthoDB" id="185373at2759"/>
<dbReference type="SUPFAM" id="SSF81901">
    <property type="entry name" value="HCP-like"/>
    <property type="match status" value="1"/>
</dbReference>
<accession>A0A7I8K5A9</accession>
<dbReference type="Pfam" id="PF13041">
    <property type="entry name" value="PPR_2"/>
    <property type="match status" value="1"/>
</dbReference>
<dbReference type="Gene3D" id="1.25.40.10">
    <property type="entry name" value="Tetratricopeptide repeat domain"/>
    <property type="match status" value="4"/>
</dbReference>
<reference evidence="4" key="1">
    <citation type="submission" date="2020-02" db="EMBL/GenBank/DDBJ databases">
        <authorList>
            <person name="Scholz U."/>
            <person name="Mascher M."/>
            <person name="Fiebig A."/>
        </authorList>
    </citation>
    <scope>NUCLEOTIDE SEQUENCE</scope>
</reference>
<dbReference type="Proteomes" id="UP000663760">
    <property type="component" value="Chromosome 2"/>
</dbReference>
<organism evidence="4 5">
    <name type="scientific">Spirodela intermedia</name>
    <name type="common">Intermediate duckweed</name>
    <dbReference type="NCBI Taxonomy" id="51605"/>
    <lineage>
        <taxon>Eukaryota</taxon>
        <taxon>Viridiplantae</taxon>
        <taxon>Streptophyta</taxon>
        <taxon>Embryophyta</taxon>
        <taxon>Tracheophyta</taxon>
        <taxon>Spermatophyta</taxon>
        <taxon>Magnoliopsida</taxon>
        <taxon>Liliopsida</taxon>
        <taxon>Araceae</taxon>
        <taxon>Lemnoideae</taxon>
        <taxon>Spirodela</taxon>
    </lineage>
</organism>
<comment type="similarity">
    <text evidence="1">Belongs to the PPR family. P subfamily.</text>
</comment>
<dbReference type="Pfam" id="PF01535">
    <property type="entry name" value="PPR"/>
    <property type="match status" value="5"/>
</dbReference>
<dbReference type="NCBIfam" id="TIGR00756">
    <property type="entry name" value="PPR"/>
    <property type="match status" value="5"/>
</dbReference>
<evidence type="ECO:0000313" key="5">
    <source>
        <dbReference type="Proteomes" id="UP000663760"/>
    </source>
</evidence>
<dbReference type="InterPro" id="IPR011990">
    <property type="entry name" value="TPR-like_helical_dom_sf"/>
</dbReference>
<sequence length="602" mass="67080">MAVFSSERLLAYSPPRKSPSRTHWPVAVPLRFISLPLHGRRRLVVISAYRSPSSSLLEESSDEVAAGEPQAFRPKPQKPAAISDGFIKGLAKSPEMEALAYDYYRKARAQPEYQPDRQTLRVLIRYLLKCRQWDSISALSEDFRALGVFPDAAACATLVGGCIGARKFKLAEALLRAFQDKPTVAAAAFGAAMRGYNKLHMYSSTLGVHEQMRAAGVPPDPGCWCSAMDAHRKLGNTDQVFALFLEMGPSYHSARIYSILCDSLGRSGRAFESLRYFREMIQRGISPDSSSYASLISSFAGIREAEIAEDLFQEARQKQLINDPAVFLKLVLMYVETGALDKTLEVVRAMKELKIGVSDCVFCAVINGHARKGGLRAAVRAYEELISLGCEPGQVSYASAINVYSRLGLLAMAEALFQEMLDKGFDRCVVAYATMVSVYGRSGRVREATRLLARMKEKGCEPNVWVYNSLIDMHGRATNLRQVEKLWKEMRRRRVAPDKVSYTSIIGAYSKAKEFKECVRLYEEFRMTGEKVDRAIAGIMVGVFSRSGRIDELVKLLQDVKAEGLPLDERLYASAMNALRDAGLQTQVRWLQESFPFPAAKS</sequence>
<feature type="repeat" description="PPR" evidence="3">
    <location>
        <begin position="428"/>
        <end position="462"/>
    </location>
</feature>
<feature type="repeat" description="PPR" evidence="3">
    <location>
        <begin position="358"/>
        <end position="392"/>
    </location>
</feature>
<gene>
    <name evidence="4" type="ORF">SI8410_02003066</name>
</gene>
<dbReference type="AlphaFoldDB" id="A0A7I8K5A9"/>
<name>A0A7I8K5A9_SPIIN</name>
<feature type="repeat" description="PPR" evidence="3">
    <location>
        <begin position="393"/>
        <end position="427"/>
    </location>
</feature>
<feature type="repeat" description="PPR" evidence="3">
    <location>
        <begin position="498"/>
        <end position="532"/>
    </location>
</feature>
<evidence type="ECO:0000313" key="4">
    <source>
        <dbReference type="EMBL" id="CAA7391852.1"/>
    </source>
</evidence>
<dbReference type="PANTHER" id="PTHR47447:SF21">
    <property type="entry name" value="PENTACOTRIPEPTIDE-REPEAT REGION OF PRORP DOMAIN-CONTAINING PROTEIN"/>
    <property type="match status" value="1"/>
</dbReference>
<proteinExistence type="inferred from homology"/>